<dbReference type="PANTHER" id="PTHR43798:SF33">
    <property type="entry name" value="HYDROLASE, PUTATIVE (AFU_ORTHOLOGUE AFUA_2G14860)-RELATED"/>
    <property type="match status" value="1"/>
</dbReference>
<dbReference type="EMBL" id="WWEO01000040">
    <property type="protein sequence ID" value="NCD69013.1"/>
    <property type="molecule type" value="Genomic_DNA"/>
</dbReference>
<dbReference type="GO" id="GO:0016020">
    <property type="term" value="C:membrane"/>
    <property type="evidence" value="ECO:0007669"/>
    <property type="project" value="TreeGrafter"/>
</dbReference>
<evidence type="ECO:0000313" key="3">
    <source>
        <dbReference type="EMBL" id="NCD69013.1"/>
    </source>
</evidence>
<organism evidence="3 4">
    <name type="scientific">Mucilaginibacter agri</name>
    <dbReference type="NCBI Taxonomy" id="2695265"/>
    <lineage>
        <taxon>Bacteria</taxon>
        <taxon>Pseudomonadati</taxon>
        <taxon>Bacteroidota</taxon>
        <taxon>Sphingobacteriia</taxon>
        <taxon>Sphingobacteriales</taxon>
        <taxon>Sphingobacteriaceae</taxon>
        <taxon>Mucilaginibacter</taxon>
    </lineage>
</organism>
<name>A0A965ZF12_9SPHI</name>
<dbReference type="AlphaFoldDB" id="A0A965ZF12"/>
<keyword evidence="1" id="KW-0812">Transmembrane</keyword>
<keyword evidence="1" id="KW-1133">Transmembrane helix</keyword>
<evidence type="ECO:0000256" key="1">
    <source>
        <dbReference type="SAM" id="Phobius"/>
    </source>
</evidence>
<keyword evidence="3" id="KW-0378">Hydrolase</keyword>
<dbReference type="RefSeq" id="WP_166584995.1">
    <property type="nucleotide sequence ID" value="NZ_WWEO01000040.1"/>
</dbReference>
<feature type="domain" description="AB hydrolase-1" evidence="2">
    <location>
        <begin position="68"/>
        <end position="292"/>
    </location>
</feature>
<evidence type="ECO:0000259" key="2">
    <source>
        <dbReference type="Pfam" id="PF00561"/>
    </source>
</evidence>
<dbReference type="PRINTS" id="PR00111">
    <property type="entry name" value="ABHYDROLASE"/>
</dbReference>
<dbReference type="Proteomes" id="UP000638732">
    <property type="component" value="Unassembled WGS sequence"/>
</dbReference>
<feature type="transmembrane region" description="Helical" evidence="1">
    <location>
        <begin position="6"/>
        <end position="28"/>
    </location>
</feature>
<dbReference type="Pfam" id="PF00561">
    <property type="entry name" value="Abhydrolase_1"/>
    <property type="match status" value="1"/>
</dbReference>
<keyword evidence="4" id="KW-1185">Reference proteome</keyword>
<dbReference type="Gene3D" id="3.40.50.1820">
    <property type="entry name" value="alpha/beta hydrolase"/>
    <property type="match status" value="1"/>
</dbReference>
<protein>
    <submittedName>
        <fullName evidence="3">Alpha/beta fold hydrolase</fullName>
    </submittedName>
</protein>
<sequence>MKIFKVIAVTILFLLITVGILMGGLYFFKDKEKKEITDTDRKNAGGQYVKLGQGITHYQIAGPDTGKTVILLHGFSVPYYIWDGTFEYLVGQGFRVIRYDMYGRGFSDRPYITYNKQLYMDQLTQLISTLHLRTPISIAGISFGGEVSTDFTCLHPELVDKVILIDPGYANKRPVVPQFVTIFQEAITADDRALGQLSDFKYPKQYPQWVSRYKPQMQYKNFRWAIASTEYNYAYNGLESSACLNSKNKPVLLIWGKEDHTVPFKYSDSIRSVLKADFFPVDDAAHLPSIEKADLVNAKIGAFLKQ</sequence>
<dbReference type="GO" id="GO:0016787">
    <property type="term" value="F:hydrolase activity"/>
    <property type="evidence" value="ECO:0007669"/>
    <property type="project" value="UniProtKB-KW"/>
</dbReference>
<dbReference type="InterPro" id="IPR050266">
    <property type="entry name" value="AB_hydrolase_sf"/>
</dbReference>
<dbReference type="PANTHER" id="PTHR43798">
    <property type="entry name" value="MONOACYLGLYCEROL LIPASE"/>
    <property type="match status" value="1"/>
</dbReference>
<accession>A0A965ZF12</accession>
<reference evidence="3" key="2">
    <citation type="submission" date="2020-10" db="EMBL/GenBank/DDBJ databases">
        <title>Mucilaginibacter sp. nov., isolated from soil.</title>
        <authorList>
            <person name="Jeon C.O."/>
        </authorList>
    </citation>
    <scope>NUCLEOTIDE SEQUENCE</scope>
    <source>
        <strain evidence="3">R11</strain>
    </source>
</reference>
<comment type="caution">
    <text evidence="3">The sequence shown here is derived from an EMBL/GenBank/DDBJ whole genome shotgun (WGS) entry which is preliminary data.</text>
</comment>
<dbReference type="InterPro" id="IPR029058">
    <property type="entry name" value="AB_hydrolase_fold"/>
</dbReference>
<reference evidence="3" key="1">
    <citation type="submission" date="2020-01" db="EMBL/GenBank/DDBJ databases">
        <authorList>
            <person name="Seo Y.L."/>
        </authorList>
    </citation>
    <scope>NUCLEOTIDE SEQUENCE</scope>
    <source>
        <strain evidence="3">R11</strain>
    </source>
</reference>
<dbReference type="SUPFAM" id="SSF53474">
    <property type="entry name" value="alpha/beta-Hydrolases"/>
    <property type="match status" value="1"/>
</dbReference>
<keyword evidence="1" id="KW-0472">Membrane</keyword>
<evidence type="ECO:0000313" key="4">
    <source>
        <dbReference type="Proteomes" id="UP000638732"/>
    </source>
</evidence>
<dbReference type="InterPro" id="IPR000073">
    <property type="entry name" value="AB_hydrolase_1"/>
</dbReference>
<proteinExistence type="predicted"/>
<gene>
    <name evidence="3" type="ORF">GSY63_06570</name>
</gene>